<accession>A0A067NFZ9</accession>
<keyword evidence="1 3" id="KW-0853">WD repeat</keyword>
<evidence type="ECO:0000313" key="4">
    <source>
        <dbReference type="EMBL" id="KDQ25870.1"/>
    </source>
</evidence>
<organism evidence="4 5">
    <name type="scientific">Pleurotus ostreatus (strain PC15)</name>
    <name type="common">Oyster mushroom</name>
    <dbReference type="NCBI Taxonomy" id="1137138"/>
    <lineage>
        <taxon>Eukaryota</taxon>
        <taxon>Fungi</taxon>
        <taxon>Dikarya</taxon>
        <taxon>Basidiomycota</taxon>
        <taxon>Agaricomycotina</taxon>
        <taxon>Agaricomycetes</taxon>
        <taxon>Agaricomycetidae</taxon>
        <taxon>Agaricales</taxon>
        <taxon>Pleurotineae</taxon>
        <taxon>Pleurotaceae</taxon>
        <taxon>Pleurotus</taxon>
    </lineage>
</organism>
<feature type="repeat" description="WD" evidence="3">
    <location>
        <begin position="9"/>
        <end position="43"/>
    </location>
</feature>
<reference evidence="5" key="1">
    <citation type="journal article" date="2014" name="Proc. Natl. Acad. Sci. U.S.A.">
        <title>Extensive sampling of basidiomycete genomes demonstrates inadequacy of the white-rot/brown-rot paradigm for wood decay fungi.</title>
        <authorList>
            <person name="Riley R."/>
            <person name="Salamov A.A."/>
            <person name="Brown D.W."/>
            <person name="Nagy L.G."/>
            <person name="Floudas D."/>
            <person name="Held B.W."/>
            <person name="Levasseur A."/>
            <person name="Lombard V."/>
            <person name="Morin E."/>
            <person name="Otillar R."/>
            <person name="Lindquist E.A."/>
            <person name="Sun H."/>
            <person name="LaButti K.M."/>
            <person name="Schmutz J."/>
            <person name="Jabbour D."/>
            <person name="Luo H."/>
            <person name="Baker S.E."/>
            <person name="Pisabarro A.G."/>
            <person name="Walton J.D."/>
            <person name="Blanchette R.A."/>
            <person name="Henrissat B."/>
            <person name="Martin F."/>
            <person name="Cullen D."/>
            <person name="Hibbett D.S."/>
            <person name="Grigoriev I.V."/>
        </authorList>
    </citation>
    <scope>NUCLEOTIDE SEQUENCE [LARGE SCALE GENOMIC DNA]</scope>
    <source>
        <strain evidence="5">PC15</strain>
    </source>
</reference>
<dbReference type="Gene3D" id="2.130.10.10">
    <property type="entry name" value="YVTN repeat-like/Quinoprotein amine dehydrogenase"/>
    <property type="match status" value="1"/>
</dbReference>
<dbReference type="SMART" id="SM00320">
    <property type="entry name" value="WD40"/>
    <property type="match status" value="4"/>
</dbReference>
<dbReference type="VEuPathDB" id="FungiDB:PLEOSDRAFT_1085235"/>
<dbReference type="SUPFAM" id="SSF101898">
    <property type="entry name" value="NHL repeat"/>
    <property type="match status" value="1"/>
</dbReference>
<dbReference type="InterPro" id="IPR019775">
    <property type="entry name" value="WD40_repeat_CS"/>
</dbReference>
<evidence type="ECO:0000256" key="1">
    <source>
        <dbReference type="ARBA" id="ARBA00022574"/>
    </source>
</evidence>
<dbReference type="EMBL" id="KL198010">
    <property type="protein sequence ID" value="KDQ25870.1"/>
    <property type="molecule type" value="Genomic_DNA"/>
</dbReference>
<name>A0A067NFZ9_PLEO1</name>
<dbReference type="HOGENOM" id="CLU_698525_0_0_1"/>
<keyword evidence="2" id="KW-0677">Repeat</keyword>
<dbReference type="PANTHER" id="PTHR22838:SF0">
    <property type="entry name" value="WD REPEAT-CONTAINING PROTEIN 26"/>
    <property type="match status" value="1"/>
</dbReference>
<evidence type="ECO:0000313" key="5">
    <source>
        <dbReference type="Proteomes" id="UP000027073"/>
    </source>
</evidence>
<dbReference type="PANTHER" id="PTHR22838">
    <property type="entry name" value="WD REPEAT PROTEIN 26-RELATED"/>
    <property type="match status" value="1"/>
</dbReference>
<evidence type="ECO:0000256" key="3">
    <source>
        <dbReference type="PROSITE-ProRule" id="PRU00221"/>
    </source>
</evidence>
<evidence type="ECO:0000256" key="2">
    <source>
        <dbReference type="ARBA" id="ARBA00022737"/>
    </source>
</evidence>
<dbReference type="InParanoid" id="A0A067NFZ9"/>
<dbReference type="PROSITE" id="PS50082">
    <property type="entry name" value="WD_REPEATS_2"/>
    <property type="match status" value="1"/>
</dbReference>
<dbReference type="Pfam" id="PF00400">
    <property type="entry name" value="WD40"/>
    <property type="match status" value="1"/>
</dbReference>
<dbReference type="InterPro" id="IPR051350">
    <property type="entry name" value="WD_repeat-ST_regulator"/>
</dbReference>
<dbReference type="InterPro" id="IPR001680">
    <property type="entry name" value="WD40_rpt"/>
</dbReference>
<dbReference type="AlphaFoldDB" id="A0A067NFZ9"/>
<protein>
    <submittedName>
        <fullName evidence="4">Uncharacterized protein</fullName>
    </submittedName>
</protein>
<dbReference type="Proteomes" id="UP000027073">
    <property type="component" value="Unassembled WGS sequence"/>
</dbReference>
<dbReference type="InterPro" id="IPR015943">
    <property type="entry name" value="WD40/YVTN_repeat-like_dom_sf"/>
</dbReference>
<dbReference type="OrthoDB" id="3238562at2759"/>
<sequence>MQMPKGVALRSLIFGDDSHILVTGNNDDSIRVWDVAKSCCRQTIRDPEQSWGQVTTLVWANQPRRDAAEESPVLCVGSGRGVIGMIPFSKTYVAIVAGITDTTAFPLDHPVESIAYDSVHTRLIAASHFGQIKAYSVLPSNALEPLWQTPPCNHIPIGLAFWGPQNDKVVATLLQSGEITCYSSATGIIDWRKRLAGAIGGSVLSKDSSKLLINNLTTNNFDLFSFPEIGKVRTFTIPETSPSHKIKMAIFSGAGEQFVLCGSLHNKIYLFDSATGACLEQLDHVAIAPGDALTDYIQGHRKQPRVFASGSTDKICIWKDLVSLPPAVDSIERGSPFKLLGLLVDTRFLVILLGLHVTYSTWYPYAAQIYHSFVYPSVAWLNDQYRSLLEYKADM</sequence>
<dbReference type="STRING" id="1137138.A0A067NFZ9"/>
<proteinExistence type="predicted"/>
<dbReference type="PROSITE" id="PS00678">
    <property type="entry name" value="WD_REPEATS_1"/>
    <property type="match status" value="1"/>
</dbReference>
<gene>
    <name evidence="4" type="ORF">PLEOSDRAFT_1085235</name>
</gene>